<protein>
    <recommendedName>
        <fullName evidence="5">Ig-like domain-containing protein</fullName>
    </recommendedName>
</protein>
<dbReference type="InterPro" id="IPR036179">
    <property type="entry name" value="Ig-like_dom_sf"/>
</dbReference>
<evidence type="ECO:0000259" key="5">
    <source>
        <dbReference type="PROSITE" id="PS50835"/>
    </source>
</evidence>
<dbReference type="InterPro" id="IPR003597">
    <property type="entry name" value="Ig_C1-set"/>
</dbReference>
<evidence type="ECO:0000313" key="7">
    <source>
        <dbReference type="Proteomes" id="UP000694557"/>
    </source>
</evidence>
<evidence type="ECO:0000256" key="3">
    <source>
        <dbReference type="ARBA" id="ARBA00023319"/>
    </source>
</evidence>
<dbReference type="Gene3D" id="2.60.40.10">
    <property type="entry name" value="Immunoglobulins"/>
    <property type="match status" value="3"/>
</dbReference>
<dbReference type="InterPro" id="IPR013106">
    <property type="entry name" value="Ig_V-set"/>
</dbReference>
<accession>A0A8C7JCZ7</accession>
<dbReference type="InterPro" id="IPR050199">
    <property type="entry name" value="IgHV"/>
</dbReference>
<dbReference type="GO" id="GO:0002250">
    <property type="term" value="P:adaptive immune response"/>
    <property type="evidence" value="ECO:0007669"/>
    <property type="project" value="UniProtKB-KW"/>
</dbReference>
<dbReference type="AlphaFoldDB" id="A0A8C7JCZ7"/>
<dbReference type="PANTHER" id="PTHR23266">
    <property type="entry name" value="IMMUNOGLOBULIN HEAVY CHAIN"/>
    <property type="match status" value="1"/>
</dbReference>
<keyword evidence="3" id="KW-0393">Immunoglobulin domain</keyword>
<dbReference type="Pfam" id="PF07654">
    <property type="entry name" value="C1-set"/>
    <property type="match status" value="2"/>
</dbReference>
<dbReference type="SUPFAM" id="SSF48726">
    <property type="entry name" value="Immunoglobulin"/>
    <property type="match status" value="3"/>
</dbReference>
<dbReference type="GO" id="GO:0005576">
    <property type="term" value="C:extracellular region"/>
    <property type="evidence" value="ECO:0007669"/>
    <property type="project" value="UniProtKB-ARBA"/>
</dbReference>
<dbReference type="SMART" id="SM00407">
    <property type="entry name" value="IGc1"/>
    <property type="match status" value="1"/>
</dbReference>
<dbReference type="GO" id="GO:0019814">
    <property type="term" value="C:immunoglobulin complex"/>
    <property type="evidence" value="ECO:0007669"/>
    <property type="project" value="UniProtKB-KW"/>
</dbReference>
<proteinExistence type="predicted"/>
<dbReference type="Proteomes" id="UP000694557">
    <property type="component" value="Unassembled WGS sequence"/>
</dbReference>
<dbReference type="GeneTree" id="ENSGT01060000248704"/>
<name>A0A8C7JCZ7_ONCKI</name>
<reference evidence="6" key="1">
    <citation type="submission" date="2025-08" db="UniProtKB">
        <authorList>
            <consortium name="Ensembl"/>
        </authorList>
    </citation>
    <scope>IDENTIFICATION</scope>
</reference>
<dbReference type="PROSITE" id="PS00290">
    <property type="entry name" value="IG_MHC"/>
    <property type="match status" value="1"/>
</dbReference>
<keyword evidence="7" id="KW-1185">Reference proteome</keyword>
<organism evidence="6 7">
    <name type="scientific">Oncorhynchus kisutch</name>
    <name type="common">Coho salmon</name>
    <name type="synonym">Salmo kisutch</name>
    <dbReference type="NCBI Taxonomy" id="8019"/>
    <lineage>
        <taxon>Eukaryota</taxon>
        <taxon>Metazoa</taxon>
        <taxon>Chordata</taxon>
        <taxon>Craniata</taxon>
        <taxon>Vertebrata</taxon>
        <taxon>Euteleostomi</taxon>
        <taxon>Actinopterygii</taxon>
        <taxon>Neopterygii</taxon>
        <taxon>Teleostei</taxon>
        <taxon>Protacanthopterygii</taxon>
        <taxon>Salmoniformes</taxon>
        <taxon>Salmonidae</taxon>
        <taxon>Salmoninae</taxon>
        <taxon>Oncorhynchus</taxon>
    </lineage>
</organism>
<keyword evidence="2" id="KW-1064">Adaptive immunity</keyword>
<feature type="domain" description="Ig-like" evidence="5">
    <location>
        <begin position="237"/>
        <end position="337"/>
    </location>
</feature>
<evidence type="ECO:0000313" key="6">
    <source>
        <dbReference type="Ensembl" id="ENSOKIP00005085731.1"/>
    </source>
</evidence>
<keyword evidence="4" id="KW-1280">Immunoglobulin</keyword>
<evidence type="ECO:0000256" key="1">
    <source>
        <dbReference type="ARBA" id="ARBA00022859"/>
    </source>
</evidence>
<reference evidence="6" key="2">
    <citation type="submission" date="2025-09" db="UniProtKB">
        <authorList>
            <consortium name="Ensembl"/>
        </authorList>
    </citation>
    <scope>IDENTIFICATION</scope>
</reference>
<feature type="domain" description="Ig-like" evidence="5">
    <location>
        <begin position="124"/>
        <end position="211"/>
    </location>
</feature>
<keyword evidence="1" id="KW-0391">Immunity</keyword>
<dbReference type="InterPro" id="IPR013783">
    <property type="entry name" value="Ig-like_fold"/>
</dbReference>
<dbReference type="PROSITE" id="PS50835">
    <property type="entry name" value="IG_LIKE"/>
    <property type="match status" value="2"/>
</dbReference>
<dbReference type="SMART" id="SM00406">
    <property type="entry name" value="IGv"/>
    <property type="match status" value="1"/>
</dbReference>
<dbReference type="InterPro" id="IPR007110">
    <property type="entry name" value="Ig-like_dom"/>
</dbReference>
<dbReference type="CDD" id="cd00098">
    <property type="entry name" value="IgC1"/>
    <property type="match status" value="1"/>
</dbReference>
<sequence>MSKCSLQVCKGSGYTFSSYNTHWVRQPAGKALEWIVYSGLGLGYHDSLKSRFSISKNGSNNIVTSEGQRIQTEETAVYYCVRYNDTQWCEAKHDLYKNNKDHCDAFDYWGKGTQVTVSTIPKSPTVSLLSAPIGTTQYLMCMIEDFTSETVKVTWKKNDMEVEGQTPTLGKQPSGLYSGSSLLKVNSDWNNKVKYSCMVEHQDQTISKVISKTGLSSSVTWHAFFHCFHCFSPFSEPLTVTLNPPRVREVFLDNQAVLECVITGTDLDTVSGTTITWQVNGQDKMDGIDLKDIESKGNLNSRVSTLTIDQTEWTNVNKVQCSAMKSGEDTPVIQDISFTKGSRSLKHLNVVVISGHILQVLERETQDVQTFAPAQR</sequence>
<dbReference type="Ensembl" id="ENSOKIT00005091584.1">
    <property type="protein sequence ID" value="ENSOKIP00005085731.1"/>
    <property type="gene ID" value="ENSOKIG00005037162.1"/>
</dbReference>
<evidence type="ECO:0000256" key="4">
    <source>
        <dbReference type="ARBA" id="ARBA00043265"/>
    </source>
</evidence>
<evidence type="ECO:0000256" key="2">
    <source>
        <dbReference type="ARBA" id="ARBA00023130"/>
    </source>
</evidence>
<dbReference type="InterPro" id="IPR003006">
    <property type="entry name" value="Ig/MHC_CS"/>
</dbReference>